<evidence type="ECO:0000313" key="4">
    <source>
        <dbReference type="Proteomes" id="UP000271291"/>
    </source>
</evidence>
<dbReference type="InterPro" id="IPR018988">
    <property type="entry name" value="DUF2000"/>
</dbReference>
<evidence type="ECO:0000313" key="5">
    <source>
        <dbReference type="Proteomes" id="UP000501753"/>
    </source>
</evidence>
<dbReference type="EMBL" id="CP034687">
    <property type="protein sequence ID" value="AZS84621.1"/>
    <property type="molecule type" value="Genomic_DNA"/>
</dbReference>
<dbReference type="Pfam" id="PF09391">
    <property type="entry name" value="DUF2000"/>
    <property type="match status" value="1"/>
</dbReference>
<dbReference type="Proteomes" id="UP000271291">
    <property type="component" value="Chromosome"/>
</dbReference>
<organism evidence="2 4">
    <name type="scientific">Streptomyces griseoviridis</name>
    <dbReference type="NCBI Taxonomy" id="45398"/>
    <lineage>
        <taxon>Bacteria</taxon>
        <taxon>Bacillati</taxon>
        <taxon>Actinomycetota</taxon>
        <taxon>Actinomycetes</taxon>
        <taxon>Kitasatosporales</taxon>
        <taxon>Streptomycetaceae</taxon>
        <taxon>Streptomyces</taxon>
    </lineage>
</organism>
<name>A0A3S9Z9X6_STRGD</name>
<sequence length="178" mass="19178">MAERPSRPECPARPPPVDSLSNSPGGQDSSAKEPRVTYDYRAKKSVLVLASHLEPGVALNVAGHLSVALGAHGDDGDLMGRDVLKDASGVPHTGISKYPVIVTKVKQNRLRRLVAEARERDDVFWADYPEQMLTTGHDDELADAVAGTAEEDIAYLGVMVYGPLDAVTALTGRFSLWQ</sequence>
<dbReference type="AlphaFoldDB" id="A0A3S9Z9X6"/>
<proteinExistence type="predicted"/>
<dbReference type="Proteomes" id="UP000501753">
    <property type="component" value="Chromosome"/>
</dbReference>
<dbReference type="Gene3D" id="3.40.1490.10">
    <property type="entry name" value="Bit1"/>
    <property type="match status" value="1"/>
</dbReference>
<accession>A0A3S9Z9X6</accession>
<reference evidence="3 5" key="1">
    <citation type="submission" date="2018-04" db="EMBL/GenBank/DDBJ databases">
        <title>Complete genome sequences of Streptomyces griseoviridis K61 and characterization of antagonistic properties of biological control agents.</title>
        <authorList>
            <person name="Mariita R.M."/>
            <person name="Sello J.K."/>
        </authorList>
    </citation>
    <scope>NUCLEOTIDE SEQUENCE [LARGE SCALE GENOMIC DNA]</scope>
    <source>
        <strain evidence="3 5">K61</strain>
    </source>
</reference>
<dbReference type="SUPFAM" id="SSF102462">
    <property type="entry name" value="Peptidyl-tRNA hydrolase II"/>
    <property type="match status" value="1"/>
</dbReference>
<feature type="compositionally biased region" description="Polar residues" evidence="1">
    <location>
        <begin position="19"/>
        <end position="29"/>
    </location>
</feature>
<keyword evidence="5" id="KW-1185">Reference proteome</keyword>
<gene>
    <name evidence="3" type="ORF">DDJ31_29065</name>
    <name evidence="2" type="ORF">ELQ87_10240</name>
</gene>
<evidence type="ECO:0000313" key="3">
    <source>
        <dbReference type="EMBL" id="QCN88523.1"/>
    </source>
</evidence>
<evidence type="ECO:0000256" key="1">
    <source>
        <dbReference type="SAM" id="MobiDB-lite"/>
    </source>
</evidence>
<dbReference type="KEGG" id="sgd:ELQ87_10240"/>
<evidence type="ECO:0000313" key="2">
    <source>
        <dbReference type="EMBL" id="AZS84621.1"/>
    </source>
</evidence>
<dbReference type="OrthoDB" id="4206269at2"/>
<reference evidence="2 4" key="2">
    <citation type="submission" date="2018-12" db="EMBL/GenBank/DDBJ databases">
        <title>Streptomyces griseoviridis F1-27 complete genome.</title>
        <authorList>
            <person name="Mariita R.M."/>
            <person name="Sello J.K."/>
        </authorList>
    </citation>
    <scope>NUCLEOTIDE SEQUENCE [LARGE SCALE GENOMIC DNA]</scope>
    <source>
        <strain evidence="2 4">F1-27</strain>
    </source>
</reference>
<feature type="region of interest" description="Disordered" evidence="1">
    <location>
        <begin position="1"/>
        <end position="36"/>
    </location>
</feature>
<dbReference type="InterPro" id="IPR023476">
    <property type="entry name" value="Pep_tRNA_hydro_II_dom_sf"/>
</dbReference>
<protein>
    <submittedName>
        <fullName evidence="2">DUF2000 domain-containing protein</fullName>
    </submittedName>
</protein>
<dbReference type="EMBL" id="CP029078">
    <property type="protein sequence ID" value="QCN88523.1"/>
    <property type="molecule type" value="Genomic_DNA"/>
</dbReference>